<dbReference type="AlphaFoldDB" id="A0A9P5ZPL4"/>
<proteinExistence type="predicted"/>
<comment type="caution">
    <text evidence="1">The sequence shown here is derived from an EMBL/GenBank/DDBJ whole genome shotgun (WGS) entry which is preliminary data.</text>
</comment>
<evidence type="ECO:0000313" key="2">
    <source>
        <dbReference type="Proteomes" id="UP000807025"/>
    </source>
</evidence>
<name>A0A9P5ZPL4_PLEER</name>
<sequence length="61" mass="6714">MNRRQSVYPLGKSLFALAISCTLRSYLGVPSQLTKDDEYEGYLIPEGTTCHSRAASVSIMS</sequence>
<dbReference type="Proteomes" id="UP000807025">
    <property type="component" value="Unassembled WGS sequence"/>
</dbReference>
<organism evidence="1 2">
    <name type="scientific">Pleurotus eryngii</name>
    <name type="common">Boletus of the steppes</name>
    <dbReference type="NCBI Taxonomy" id="5323"/>
    <lineage>
        <taxon>Eukaryota</taxon>
        <taxon>Fungi</taxon>
        <taxon>Dikarya</taxon>
        <taxon>Basidiomycota</taxon>
        <taxon>Agaricomycotina</taxon>
        <taxon>Agaricomycetes</taxon>
        <taxon>Agaricomycetidae</taxon>
        <taxon>Agaricales</taxon>
        <taxon>Pleurotineae</taxon>
        <taxon>Pleurotaceae</taxon>
        <taxon>Pleurotus</taxon>
    </lineage>
</organism>
<keyword evidence="2" id="KW-1185">Reference proteome</keyword>
<accession>A0A9P5ZPL4</accession>
<evidence type="ECO:0000313" key="1">
    <source>
        <dbReference type="EMBL" id="KAF9491207.1"/>
    </source>
</evidence>
<dbReference type="EMBL" id="MU154624">
    <property type="protein sequence ID" value="KAF9491207.1"/>
    <property type="molecule type" value="Genomic_DNA"/>
</dbReference>
<protein>
    <submittedName>
        <fullName evidence="1">Uncharacterized protein</fullName>
    </submittedName>
</protein>
<reference evidence="1" key="1">
    <citation type="submission" date="2020-11" db="EMBL/GenBank/DDBJ databases">
        <authorList>
            <consortium name="DOE Joint Genome Institute"/>
            <person name="Ahrendt S."/>
            <person name="Riley R."/>
            <person name="Andreopoulos W."/>
            <person name="Labutti K."/>
            <person name="Pangilinan J."/>
            <person name="Ruiz-Duenas F.J."/>
            <person name="Barrasa J.M."/>
            <person name="Sanchez-Garcia M."/>
            <person name="Camarero S."/>
            <person name="Miyauchi S."/>
            <person name="Serrano A."/>
            <person name="Linde D."/>
            <person name="Babiker R."/>
            <person name="Drula E."/>
            <person name="Ayuso-Fernandez I."/>
            <person name="Pacheco R."/>
            <person name="Padilla G."/>
            <person name="Ferreira P."/>
            <person name="Barriuso J."/>
            <person name="Kellner H."/>
            <person name="Castanera R."/>
            <person name="Alfaro M."/>
            <person name="Ramirez L."/>
            <person name="Pisabarro A.G."/>
            <person name="Kuo A."/>
            <person name="Tritt A."/>
            <person name="Lipzen A."/>
            <person name="He G."/>
            <person name="Yan M."/>
            <person name="Ng V."/>
            <person name="Cullen D."/>
            <person name="Martin F."/>
            <person name="Rosso M.-N."/>
            <person name="Henrissat B."/>
            <person name="Hibbett D."/>
            <person name="Martinez A.T."/>
            <person name="Grigoriev I.V."/>
        </authorList>
    </citation>
    <scope>NUCLEOTIDE SEQUENCE</scope>
    <source>
        <strain evidence="1">ATCC 90797</strain>
    </source>
</reference>
<gene>
    <name evidence="1" type="ORF">BDN71DRAFT_1453330</name>
</gene>